<protein>
    <submittedName>
        <fullName evidence="1">Uncharacterized protein</fullName>
    </submittedName>
</protein>
<reference evidence="1" key="1">
    <citation type="journal article" date="2015" name="Nature">
        <title>Complex archaea that bridge the gap between prokaryotes and eukaryotes.</title>
        <authorList>
            <person name="Spang A."/>
            <person name="Saw J.H."/>
            <person name="Jorgensen S.L."/>
            <person name="Zaremba-Niedzwiedzka K."/>
            <person name="Martijn J."/>
            <person name="Lind A.E."/>
            <person name="van Eijk R."/>
            <person name="Schleper C."/>
            <person name="Guy L."/>
            <person name="Ettema T.J."/>
        </authorList>
    </citation>
    <scope>NUCLEOTIDE SEQUENCE</scope>
</reference>
<dbReference type="AlphaFoldDB" id="A0A0F9ESH9"/>
<dbReference type="EMBL" id="LAZR01033516">
    <property type="protein sequence ID" value="KKL47865.1"/>
    <property type="molecule type" value="Genomic_DNA"/>
</dbReference>
<sequence length="22" mass="2674">MAEWHVTPDYIVNNWTNELLDL</sequence>
<feature type="non-terminal residue" evidence="1">
    <location>
        <position position="22"/>
    </location>
</feature>
<proteinExistence type="predicted"/>
<comment type="caution">
    <text evidence="1">The sequence shown here is derived from an EMBL/GenBank/DDBJ whole genome shotgun (WGS) entry which is preliminary data.</text>
</comment>
<name>A0A0F9ESH9_9ZZZZ</name>
<evidence type="ECO:0000313" key="1">
    <source>
        <dbReference type="EMBL" id="KKL47865.1"/>
    </source>
</evidence>
<organism evidence="1">
    <name type="scientific">marine sediment metagenome</name>
    <dbReference type="NCBI Taxonomy" id="412755"/>
    <lineage>
        <taxon>unclassified sequences</taxon>
        <taxon>metagenomes</taxon>
        <taxon>ecological metagenomes</taxon>
    </lineage>
</organism>
<accession>A0A0F9ESH9</accession>
<gene>
    <name evidence="1" type="ORF">LCGC14_2331230</name>
</gene>